<dbReference type="RefSeq" id="WP_184813184.1">
    <property type="nucleotide sequence ID" value="NZ_JACHJQ010000005.1"/>
</dbReference>
<protein>
    <recommendedName>
        <fullName evidence="4">DUF3040 family protein</fullName>
    </recommendedName>
</protein>
<gene>
    <name evidence="2" type="ORF">FHR82_005404</name>
</gene>
<feature type="transmembrane region" description="Helical" evidence="1">
    <location>
        <begin position="51"/>
        <end position="84"/>
    </location>
</feature>
<accession>A0A7W7VGA4</accession>
<dbReference type="AlphaFoldDB" id="A0A7W7VGA4"/>
<evidence type="ECO:0008006" key="4">
    <source>
        <dbReference type="Google" id="ProtNLM"/>
    </source>
</evidence>
<dbReference type="Proteomes" id="UP000520767">
    <property type="component" value="Unassembled WGS sequence"/>
</dbReference>
<evidence type="ECO:0000256" key="1">
    <source>
        <dbReference type="SAM" id="Phobius"/>
    </source>
</evidence>
<evidence type="ECO:0000313" key="2">
    <source>
        <dbReference type="EMBL" id="MBB4909151.1"/>
    </source>
</evidence>
<organism evidence="2 3">
    <name type="scientific">Actinophytocola algeriensis</name>
    <dbReference type="NCBI Taxonomy" id="1768010"/>
    <lineage>
        <taxon>Bacteria</taxon>
        <taxon>Bacillati</taxon>
        <taxon>Actinomycetota</taxon>
        <taxon>Actinomycetes</taxon>
        <taxon>Pseudonocardiales</taxon>
        <taxon>Pseudonocardiaceae</taxon>
    </lineage>
</organism>
<keyword evidence="1" id="KW-0812">Transmembrane</keyword>
<keyword evidence="3" id="KW-1185">Reference proteome</keyword>
<keyword evidence="1" id="KW-0472">Membrane</keyword>
<reference evidence="2 3" key="1">
    <citation type="submission" date="2020-08" db="EMBL/GenBank/DDBJ databases">
        <title>Genomic Encyclopedia of Type Strains, Phase III (KMG-III): the genomes of soil and plant-associated and newly described type strains.</title>
        <authorList>
            <person name="Whitman W."/>
        </authorList>
    </citation>
    <scope>NUCLEOTIDE SEQUENCE [LARGE SCALE GENOMIC DNA]</scope>
    <source>
        <strain evidence="2 3">CECT 8960</strain>
    </source>
</reference>
<dbReference type="EMBL" id="JACHJQ010000005">
    <property type="protein sequence ID" value="MBB4909151.1"/>
    <property type="molecule type" value="Genomic_DNA"/>
</dbReference>
<sequence>MQHKHPDDRFALNAEERRQFRELWKELADDGTPRPADDTAEVDGARAGWSFGIIVCVVLIFIGLAANSGVIVVLAAGAAVGAYVAQHRD</sequence>
<keyword evidence="1" id="KW-1133">Transmembrane helix</keyword>
<evidence type="ECO:0000313" key="3">
    <source>
        <dbReference type="Proteomes" id="UP000520767"/>
    </source>
</evidence>
<comment type="caution">
    <text evidence="2">The sequence shown here is derived from an EMBL/GenBank/DDBJ whole genome shotgun (WGS) entry which is preliminary data.</text>
</comment>
<proteinExistence type="predicted"/>
<name>A0A7W7VGA4_9PSEU</name>